<name>A0A1S7S6I8_9HYPH</name>
<dbReference type="Proteomes" id="UP000191988">
    <property type="component" value="Unassembled WGS sequence"/>
</dbReference>
<dbReference type="AlphaFoldDB" id="A0A1S7S6I8"/>
<dbReference type="EMBL" id="FBWK01000063">
    <property type="protein sequence ID" value="CUX63490.1"/>
    <property type="molecule type" value="Genomic_DNA"/>
</dbReference>
<evidence type="ECO:0000313" key="2">
    <source>
        <dbReference type="Proteomes" id="UP000191988"/>
    </source>
</evidence>
<proteinExistence type="predicted"/>
<evidence type="ECO:0000313" key="1">
    <source>
        <dbReference type="EMBL" id="CUX63490.1"/>
    </source>
</evidence>
<dbReference type="STRING" id="1183432.AGR3A_Lc80022"/>
<gene>
    <name evidence="1" type="ORF">AGR3A_Lc80022</name>
</gene>
<accession>A0A1S7S6I8</accession>
<protein>
    <submittedName>
        <fullName evidence="1">Uncharacterized protein</fullName>
    </submittedName>
</protein>
<keyword evidence="2" id="KW-1185">Reference proteome</keyword>
<reference evidence="2" key="1">
    <citation type="submission" date="2016-01" db="EMBL/GenBank/DDBJ databases">
        <authorList>
            <person name="Regsiter A."/>
            <person name="william w."/>
        </authorList>
    </citation>
    <scope>NUCLEOTIDE SEQUENCE [LARGE SCALE GENOMIC DNA]</scope>
    <source>
        <strain evidence="2">CFBP 6623</strain>
    </source>
</reference>
<organism evidence="1 2">
    <name type="scientific">Agrobacterium tomkonis CFBP 6623</name>
    <dbReference type="NCBI Taxonomy" id="1183432"/>
    <lineage>
        <taxon>Bacteria</taxon>
        <taxon>Pseudomonadati</taxon>
        <taxon>Pseudomonadota</taxon>
        <taxon>Alphaproteobacteria</taxon>
        <taxon>Hyphomicrobiales</taxon>
        <taxon>Rhizobiaceae</taxon>
        <taxon>Rhizobium/Agrobacterium group</taxon>
        <taxon>Agrobacterium</taxon>
        <taxon>Agrobacterium tumefaciens complex</taxon>
    </lineage>
</organism>
<sequence>MGGFPTLGVILDLEARIHWRSKVWILASRARMTEETLARIASIRLSLSAVASAGSRCRD</sequence>